<sequence length="120" mass="13769">MGTALDVFWENPNHSDVELSDGDECIDDPDYHPTQAEETRYTSFESMNEEQVASINTFPKLPSHKKRRGKNILNPVSLAELECTPELSSPPDQNKRRIIWKYEGIETFQAPDPSFEPLFI</sequence>
<dbReference type="EMBL" id="HG994582">
    <property type="protein sequence ID" value="CAF2889258.1"/>
    <property type="molecule type" value="Genomic_DNA"/>
</dbReference>
<protein>
    <submittedName>
        <fullName evidence="1">(salmon louse) hypothetical protein</fullName>
    </submittedName>
</protein>
<keyword evidence="2" id="KW-1185">Reference proteome</keyword>
<accession>A0A7R8CPT6</accession>
<proteinExistence type="predicted"/>
<evidence type="ECO:0000313" key="2">
    <source>
        <dbReference type="Proteomes" id="UP000675881"/>
    </source>
</evidence>
<organism evidence="1 2">
    <name type="scientific">Lepeophtheirus salmonis</name>
    <name type="common">Salmon louse</name>
    <name type="synonym">Caligus salmonis</name>
    <dbReference type="NCBI Taxonomy" id="72036"/>
    <lineage>
        <taxon>Eukaryota</taxon>
        <taxon>Metazoa</taxon>
        <taxon>Ecdysozoa</taxon>
        <taxon>Arthropoda</taxon>
        <taxon>Crustacea</taxon>
        <taxon>Multicrustacea</taxon>
        <taxon>Hexanauplia</taxon>
        <taxon>Copepoda</taxon>
        <taxon>Siphonostomatoida</taxon>
        <taxon>Caligidae</taxon>
        <taxon>Lepeophtheirus</taxon>
    </lineage>
</organism>
<reference evidence="1" key="1">
    <citation type="submission" date="2021-02" db="EMBL/GenBank/DDBJ databases">
        <authorList>
            <person name="Bekaert M."/>
        </authorList>
    </citation>
    <scope>NUCLEOTIDE SEQUENCE</scope>
    <source>
        <strain evidence="1">IoA-00</strain>
    </source>
</reference>
<name>A0A7R8CPT6_LEPSM</name>
<gene>
    <name evidence="1" type="ORF">LSAA_7808</name>
</gene>
<dbReference type="Proteomes" id="UP000675881">
    <property type="component" value="Chromosome 3"/>
</dbReference>
<evidence type="ECO:0000313" key="1">
    <source>
        <dbReference type="EMBL" id="CAF2889258.1"/>
    </source>
</evidence>
<dbReference type="AlphaFoldDB" id="A0A7R8CPT6"/>